<evidence type="ECO:0000256" key="2">
    <source>
        <dbReference type="ARBA" id="ARBA00022692"/>
    </source>
</evidence>
<reference evidence="7 8" key="1">
    <citation type="submission" date="2019-04" db="EMBL/GenBank/DDBJ databases">
        <title>Pedobacter sp. AR-3-17 sp. nov., isolated from Arctic soil.</title>
        <authorList>
            <person name="Dahal R.H."/>
            <person name="Kim D.-U."/>
        </authorList>
    </citation>
    <scope>NUCLEOTIDE SEQUENCE [LARGE SCALE GENOMIC DNA]</scope>
    <source>
        <strain evidence="7 8">AR-3-17</strain>
    </source>
</reference>
<dbReference type="InterPro" id="IPR035940">
    <property type="entry name" value="CAP_sf"/>
</dbReference>
<evidence type="ECO:0000313" key="7">
    <source>
        <dbReference type="EMBL" id="TKB98863.1"/>
    </source>
</evidence>
<sequence length="319" mass="36464">MLNYVDFILALVIILAIYHGWRRGFIIGLLELVELAVSIWAAFSFYLYIATFLDDQFGIMERWLFPLSFFITLLLTRLLIGAVAYRLVKIFSNKTHQSPLNKSMGIFPGSIRGVFYSALLALIFLFIPFWPGLSSKTRESYLASYFTQQIESADQLIAPEISEEIKQSISRLTIEPESDETVYLHYKVANPLVNEQFENQLLKLVNKERRKAGLSLLEKDIEMVTVARAHSSDMFKKGYFSHINLENETPFDRIKKYKISYKTAGENLALAQTVEIAHIGLMNSPGHRRNILNPKFGRLGIGIMDGGIYGIMVTQNFRN</sequence>
<dbReference type="PANTHER" id="PTHR31157:SF1">
    <property type="entry name" value="SCP DOMAIN-CONTAINING PROTEIN"/>
    <property type="match status" value="1"/>
</dbReference>
<protein>
    <recommendedName>
        <fullName evidence="6">SCP domain-containing protein</fullName>
    </recommendedName>
</protein>
<dbReference type="RefSeq" id="WP_136825677.1">
    <property type="nucleotide sequence ID" value="NZ_SWBP01000002.1"/>
</dbReference>
<dbReference type="Pfam" id="PF00188">
    <property type="entry name" value="CAP"/>
    <property type="match status" value="1"/>
</dbReference>
<dbReference type="PANTHER" id="PTHR31157">
    <property type="entry name" value="SCP DOMAIN-CONTAINING PROTEIN"/>
    <property type="match status" value="1"/>
</dbReference>
<evidence type="ECO:0000259" key="6">
    <source>
        <dbReference type="Pfam" id="PF00188"/>
    </source>
</evidence>
<evidence type="ECO:0000256" key="1">
    <source>
        <dbReference type="ARBA" id="ARBA00004141"/>
    </source>
</evidence>
<dbReference type="EMBL" id="SWBP01000002">
    <property type="protein sequence ID" value="TKB98863.1"/>
    <property type="molecule type" value="Genomic_DNA"/>
</dbReference>
<feature type="transmembrane region" description="Helical" evidence="5">
    <location>
        <begin position="63"/>
        <end position="88"/>
    </location>
</feature>
<dbReference type="GO" id="GO:0016020">
    <property type="term" value="C:membrane"/>
    <property type="evidence" value="ECO:0007669"/>
    <property type="project" value="UniProtKB-SubCell"/>
</dbReference>
<dbReference type="InterPro" id="IPR014044">
    <property type="entry name" value="CAP_dom"/>
</dbReference>
<dbReference type="Proteomes" id="UP000308181">
    <property type="component" value="Unassembled WGS sequence"/>
</dbReference>
<accession>A0A4V5NZ85</accession>
<dbReference type="Gene3D" id="3.40.33.10">
    <property type="entry name" value="CAP"/>
    <property type="match status" value="1"/>
</dbReference>
<keyword evidence="2 5" id="KW-0812">Transmembrane</keyword>
<evidence type="ECO:0000256" key="5">
    <source>
        <dbReference type="SAM" id="Phobius"/>
    </source>
</evidence>
<dbReference type="AlphaFoldDB" id="A0A4V5NZ85"/>
<comment type="caution">
    <text evidence="7">The sequence shown here is derived from an EMBL/GenBank/DDBJ whole genome shotgun (WGS) entry which is preliminary data.</text>
</comment>
<proteinExistence type="predicted"/>
<dbReference type="GO" id="GO:0009403">
    <property type="term" value="P:toxin biosynthetic process"/>
    <property type="evidence" value="ECO:0007669"/>
    <property type="project" value="InterPro"/>
</dbReference>
<evidence type="ECO:0000256" key="4">
    <source>
        <dbReference type="ARBA" id="ARBA00023136"/>
    </source>
</evidence>
<dbReference type="Pfam" id="PF02674">
    <property type="entry name" value="Colicin_V"/>
    <property type="match status" value="1"/>
</dbReference>
<feature type="domain" description="SCP" evidence="6">
    <location>
        <begin position="202"/>
        <end position="316"/>
    </location>
</feature>
<evidence type="ECO:0000313" key="8">
    <source>
        <dbReference type="Proteomes" id="UP000308181"/>
    </source>
</evidence>
<organism evidence="7 8">
    <name type="scientific">Pedobacter cryophilus</name>
    <dbReference type="NCBI Taxonomy" id="2571271"/>
    <lineage>
        <taxon>Bacteria</taxon>
        <taxon>Pseudomonadati</taxon>
        <taxon>Bacteroidota</taxon>
        <taxon>Sphingobacteriia</taxon>
        <taxon>Sphingobacteriales</taxon>
        <taxon>Sphingobacteriaceae</taxon>
        <taxon>Pedobacter</taxon>
    </lineage>
</organism>
<dbReference type="OrthoDB" id="982527at2"/>
<keyword evidence="4 5" id="KW-0472">Membrane</keyword>
<name>A0A4V5NZ85_9SPHI</name>
<feature type="transmembrane region" description="Helical" evidence="5">
    <location>
        <begin position="6"/>
        <end position="21"/>
    </location>
</feature>
<comment type="subcellular location">
    <subcellularLocation>
        <location evidence="1">Membrane</location>
        <topology evidence="1">Multi-pass membrane protein</topology>
    </subcellularLocation>
</comment>
<keyword evidence="3 5" id="KW-1133">Transmembrane helix</keyword>
<feature type="transmembrane region" description="Helical" evidence="5">
    <location>
        <begin position="109"/>
        <end position="130"/>
    </location>
</feature>
<dbReference type="CDD" id="cd05379">
    <property type="entry name" value="CAP_bacterial"/>
    <property type="match status" value="1"/>
</dbReference>
<keyword evidence="8" id="KW-1185">Reference proteome</keyword>
<feature type="transmembrane region" description="Helical" evidence="5">
    <location>
        <begin position="33"/>
        <end position="51"/>
    </location>
</feature>
<evidence type="ECO:0000256" key="3">
    <source>
        <dbReference type="ARBA" id="ARBA00022989"/>
    </source>
</evidence>
<gene>
    <name evidence="7" type="ORF">FA046_07040</name>
</gene>
<dbReference type="InterPro" id="IPR003825">
    <property type="entry name" value="Colicin-V_CvpA"/>
</dbReference>
<dbReference type="SUPFAM" id="SSF55797">
    <property type="entry name" value="PR-1-like"/>
    <property type="match status" value="1"/>
</dbReference>